<name>A0A9K3E8J5_HELAN</name>
<evidence type="ECO:0000256" key="1">
    <source>
        <dbReference type="SAM" id="MobiDB-lite"/>
    </source>
</evidence>
<sequence>MIGQNIATDESVETRTPFSSPYTSDLHHNLKQRSTVKLLLFKIVSIELDAHE</sequence>
<comment type="caution">
    <text evidence="2">The sequence shown here is derived from an EMBL/GenBank/DDBJ whole genome shotgun (WGS) entry which is preliminary data.</text>
</comment>
<gene>
    <name evidence="2" type="ORF">HanXRQr2_Chr14g0642181</name>
</gene>
<keyword evidence="3" id="KW-1185">Reference proteome</keyword>
<feature type="region of interest" description="Disordered" evidence="1">
    <location>
        <begin position="1"/>
        <end position="24"/>
    </location>
</feature>
<dbReference type="AlphaFoldDB" id="A0A9K3E8J5"/>
<reference evidence="2" key="1">
    <citation type="journal article" date="2017" name="Nature">
        <title>The sunflower genome provides insights into oil metabolism, flowering and Asterid evolution.</title>
        <authorList>
            <person name="Badouin H."/>
            <person name="Gouzy J."/>
            <person name="Grassa C.J."/>
            <person name="Murat F."/>
            <person name="Staton S.E."/>
            <person name="Cottret L."/>
            <person name="Lelandais-Briere C."/>
            <person name="Owens G.L."/>
            <person name="Carrere S."/>
            <person name="Mayjonade B."/>
            <person name="Legrand L."/>
            <person name="Gill N."/>
            <person name="Kane N.C."/>
            <person name="Bowers J.E."/>
            <person name="Hubner S."/>
            <person name="Bellec A."/>
            <person name="Berard A."/>
            <person name="Berges H."/>
            <person name="Blanchet N."/>
            <person name="Boniface M.C."/>
            <person name="Brunel D."/>
            <person name="Catrice O."/>
            <person name="Chaidir N."/>
            <person name="Claudel C."/>
            <person name="Donnadieu C."/>
            <person name="Faraut T."/>
            <person name="Fievet G."/>
            <person name="Helmstetter N."/>
            <person name="King M."/>
            <person name="Knapp S.J."/>
            <person name="Lai Z."/>
            <person name="Le Paslier M.C."/>
            <person name="Lippi Y."/>
            <person name="Lorenzon L."/>
            <person name="Mandel J.R."/>
            <person name="Marage G."/>
            <person name="Marchand G."/>
            <person name="Marquand E."/>
            <person name="Bret-Mestries E."/>
            <person name="Morien E."/>
            <person name="Nambeesan S."/>
            <person name="Nguyen T."/>
            <person name="Pegot-Espagnet P."/>
            <person name="Pouilly N."/>
            <person name="Raftis F."/>
            <person name="Sallet E."/>
            <person name="Schiex T."/>
            <person name="Thomas J."/>
            <person name="Vandecasteele C."/>
            <person name="Vares D."/>
            <person name="Vear F."/>
            <person name="Vautrin S."/>
            <person name="Crespi M."/>
            <person name="Mangin B."/>
            <person name="Burke J.M."/>
            <person name="Salse J."/>
            <person name="Munos S."/>
            <person name="Vincourt P."/>
            <person name="Rieseberg L.H."/>
            <person name="Langlade N.B."/>
        </authorList>
    </citation>
    <scope>NUCLEOTIDE SEQUENCE</scope>
    <source>
        <tissue evidence="2">Leaves</tissue>
    </source>
</reference>
<evidence type="ECO:0000313" key="2">
    <source>
        <dbReference type="EMBL" id="KAF5768922.1"/>
    </source>
</evidence>
<feature type="compositionally biased region" description="Polar residues" evidence="1">
    <location>
        <begin position="1"/>
        <end position="23"/>
    </location>
</feature>
<protein>
    <submittedName>
        <fullName evidence="2">Uncharacterized protein</fullName>
    </submittedName>
</protein>
<accession>A0A9K3E8J5</accession>
<dbReference type="Proteomes" id="UP000215914">
    <property type="component" value="Unassembled WGS sequence"/>
</dbReference>
<dbReference type="Gramene" id="mRNA:HanXRQr2_Chr14g0642181">
    <property type="protein sequence ID" value="CDS:HanXRQr2_Chr14g0642181.1"/>
    <property type="gene ID" value="HanXRQr2_Chr14g0642181"/>
</dbReference>
<proteinExistence type="predicted"/>
<organism evidence="2 3">
    <name type="scientific">Helianthus annuus</name>
    <name type="common">Common sunflower</name>
    <dbReference type="NCBI Taxonomy" id="4232"/>
    <lineage>
        <taxon>Eukaryota</taxon>
        <taxon>Viridiplantae</taxon>
        <taxon>Streptophyta</taxon>
        <taxon>Embryophyta</taxon>
        <taxon>Tracheophyta</taxon>
        <taxon>Spermatophyta</taxon>
        <taxon>Magnoliopsida</taxon>
        <taxon>eudicotyledons</taxon>
        <taxon>Gunneridae</taxon>
        <taxon>Pentapetalae</taxon>
        <taxon>asterids</taxon>
        <taxon>campanulids</taxon>
        <taxon>Asterales</taxon>
        <taxon>Asteraceae</taxon>
        <taxon>Asteroideae</taxon>
        <taxon>Heliantheae alliance</taxon>
        <taxon>Heliantheae</taxon>
        <taxon>Helianthus</taxon>
    </lineage>
</organism>
<reference evidence="2" key="2">
    <citation type="submission" date="2020-06" db="EMBL/GenBank/DDBJ databases">
        <title>Helianthus annuus Genome sequencing and assembly Release 2.</title>
        <authorList>
            <person name="Gouzy J."/>
            <person name="Langlade N."/>
            <person name="Munos S."/>
        </authorList>
    </citation>
    <scope>NUCLEOTIDE SEQUENCE</scope>
    <source>
        <tissue evidence="2">Leaves</tissue>
    </source>
</reference>
<evidence type="ECO:0000313" key="3">
    <source>
        <dbReference type="Proteomes" id="UP000215914"/>
    </source>
</evidence>
<dbReference type="EMBL" id="MNCJ02000329">
    <property type="protein sequence ID" value="KAF5768922.1"/>
    <property type="molecule type" value="Genomic_DNA"/>
</dbReference>